<keyword evidence="1" id="KW-1133">Transmembrane helix</keyword>
<name>A0A8J3Y704_9ACTN</name>
<organism evidence="2 3">
    <name type="scientific">Spirilliplanes yamanashiensis</name>
    <dbReference type="NCBI Taxonomy" id="42233"/>
    <lineage>
        <taxon>Bacteria</taxon>
        <taxon>Bacillati</taxon>
        <taxon>Actinomycetota</taxon>
        <taxon>Actinomycetes</taxon>
        <taxon>Micromonosporales</taxon>
        <taxon>Micromonosporaceae</taxon>
        <taxon>Spirilliplanes</taxon>
    </lineage>
</organism>
<accession>A0A8J3Y704</accession>
<dbReference type="Proteomes" id="UP000652013">
    <property type="component" value="Unassembled WGS sequence"/>
</dbReference>
<reference evidence="2" key="1">
    <citation type="submission" date="2021-01" db="EMBL/GenBank/DDBJ databases">
        <title>Whole genome shotgun sequence of Spirilliplanes yamanashiensis NBRC 15828.</title>
        <authorList>
            <person name="Komaki H."/>
            <person name="Tamura T."/>
        </authorList>
    </citation>
    <scope>NUCLEOTIDE SEQUENCE</scope>
    <source>
        <strain evidence="2">NBRC 15828</strain>
    </source>
</reference>
<evidence type="ECO:0000313" key="2">
    <source>
        <dbReference type="EMBL" id="GIJ02470.1"/>
    </source>
</evidence>
<proteinExistence type="predicted"/>
<sequence length="216" mass="22332">MRRRIGPVLLVGAGVAGLLTRYAGVDIFPAPVLGVLLAVVVAVDAGRRRPVGSVIAAVLVGILLAAAFGVGGISVPPGLTASALLVAGVFGLVGDQDPELDDVWSGLAVFVPRRVELERSPRVVSVTTVFAKVVVELSEPRGVVEVRAACLGGTVDLVVPGDWDVLIGDLDGRDMRFSGESDGLWDGLPKETPTVVLRTAGRSGSVIVRKTALEAR</sequence>
<evidence type="ECO:0000313" key="3">
    <source>
        <dbReference type="Proteomes" id="UP000652013"/>
    </source>
</evidence>
<dbReference type="AlphaFoldDB" id="A0A8J3Y704"/>
<gene>
    <name evidence="2" type="ORF">Sya03_18220</name>
</gene>
<keyword evidence="3" id="KW-1185">Reference proteome</keyword>
<dbReference type="EMBL" id="BOOY01000010">
    <property type="protein sequence ID" value="GIJ02470.1"/>
    <property type="molecule type" value="Genomic_DNA"/>
</dbReference>
<keyword evidence="1" id="KW-0472">Membrane</keyword>
<keyword evidence="1" id="KW-0812">Transmembrane</keyword>
<evidence type="ECO:0008006" key="4">
    <source>
        <dbReference type="Google" id="ProtNLM"/>
    </source>
</evidence>
<protein>
    <recommendedName>
        <fullName evidence="4">Cell wall-active antibiotics response LiaF-like C-terminal domain-containing protein</fullName>
    </recommendedName>
</protein>
<evidence type="ECO:0000256" key="1">
    <source>
        <dbReference type="SAM" id="Phobius"/>
    </source>
</evidence>
<feature type="transmembrane region" description="Helical" evidence="1">
    <location>
        <begin position="53"/>
        <end position="75"/>
    </location>
</feature>
<feature type="transmembrane region" description="Helical" evidence="1">
    <location>
        <begin position="27"/>
        <end position="46"/>
    </location>
</feature>
<comment type="caution">
    <text evidence="2">The sequence shown here is derived from an EMBL/GenBank/DDBJ whole genome shotgun (WGS) entry which is preliminary data.</text>
</comment>